<comment type="caution">
    <text evidence="1">The sequence shown here is derived from an EMBL/GenBank/DDBJ whole genome shotgun (WGS) entry which is preliminary data.</text>
</comment>
<dbReference type="InterPro" id="IPR021974">
    <property type="entry name" value="DUF3581"/>
</dbReference>
<accession>A0A9D1WQY7</accession>
<evidence type="ECO:0000313" key="1">
    <source>
        <dbReference type="EMBL" id="HIX62582.1"/>
    </source>
</evidence>
<protein>
    <submittedName>
        <fullName evidence="1">DUF3581 domain-containing protein</fullName>
    </submittedName>
</protein>
<dbReference type="EMBL" id="DXFC01000302">
    <property type="protein sequence ID" value="HIX62582.1"/>
    <property type="molecule type" value="Genomic_DNA"/>
</dbReference>
<name>A0A9D1WQY7_9GAMM</name>
<sequence>MFLNPYHTQTGSTIRITSQQASDFAKRVAGDFNPIHDAGARRFCVPGDLLFALVLNRFGLSPRMDFRFRNMVGDGKPLCLVEGEAGQVEVKDDEGRLYLEVERQGQASHELALIEAFTRRYVAFSGKNFPHVLKPLLEEQGVMFNPKRPLVIYDSMGFSLEHTELADPALELIDARLEVAGKRGDVTLDFHILDRGETVGSGSKKLVVSGLSAYDATAMDAIVAEFYRLKAAYESEQPA</sequence>
<dbReference type="Proteomes" id="UP000824248">
    <property type="component" value="Unassembled WGS sequence"/>
</dbReference>
<reference evidence="1" key="2">
    <citation type="submission" date="2021-04" db="EMBL/GenBank/DDBJ databases">
        <authorList>
            <person name="Gilroy R."/>
        </authorList>
    </citation>
    <scope>NUCLEOTIDE SEQUENCE</scope>
    <source>
        <strain evidence="1">1193</strain>
    </source>
</reference>
<gene>
    <name evidence="1" type="ORF">H9854_10160</name>
</gene>
<dbReference type="AlphaFoldDB" id="A0A9D1WQY7"/>
<reference evidence="1" key="1">
    <citation type="journal article" date="2021" name="PeerJ">
        <title>Extensive microbial diversity within the chicken gut microbiome revealed by metagenomics and culture.</title>
        <authorList>
            <person name="Gilroy R."/>
            <person name="Ravi A."/>
            <person name="Getino M."/>
            <person name="Pursley I."/>
            <person name="Horton D.L."/>
            <person name="Alikhan N.F."/>
            <person name="Baker D."/>
            <person name="Gharbi K."/>
            <person name="Hall N."/>
            <person name="Watson M."/>
            <person name="Adriaenssens E.M."/>
            <person name="Foster-Nyarko E."/>
            <person name="Jarju S."/>
            <person name="Secka A."/>
            <person name="Antonio M."/>
            <person name="Oren A."/>
            <person name="Chaudhuri R.R."/>
            <person name="La Ragione R."/>
            <person name="Hildebrand F."/>
            <person name="Pallen M.J."/>
        </authorList>
    </citation>
    <scope>NUCLEOTIDE SEQUENCE</scope>
    <source>
        <strain evidence="1">1193</strain>
    </source>
</reference>
<evidence type="ECO:0000313" key="2">
    <source>
        <dbReference type="Proteomes" id="UP000824248"/>
    </source>
</evidence>
<dbReference type="Pfam" id="PF12119">
    <property type="entry name" value="DUF3581"/>
    <property type="match status" value="1"/>
</dbReference>
<organism evidence="1 2">
    <name type="scientific">Candidatus Halomonas stercoripullorum</name>
    <dbReference type="NCBI Taxonomy" id="2838617"/>
    <lineage>
        <taxon>Bacteria</taxon>
        <taxon>Pseudomonadati</taxon>
        <taxon>Pseudomonadota</taxon>
        <taxon>Gammaproteobacteria</taxon>
        <taxon>Oceanospirillales</taxon>
        <taxon>Halomonadaceae</taxon>
        <taxon>Halomonas</taxon>
    </lineage>
</organism>
<proteinExistence type="predicted"/>